<sequence>MDGIQQGMMGTIITNVIQQLRERLPQLRGEKPVEVTSIRKETCTHTAPVRGGNAGGRAAKPTRSRITRCCSPGAPPSPRDTMAALQRRWIPSRQG</sequence>
<name>A0AAV3R5Z6_LITER</name>
<evidence type="ECO:0000313" key="2">
    <source>
        <dbReference type="EMBL" id="GAA0171368.1"/>
    </source>
</evidence>
<evidence type="ECO:0000256" key="1">
    <source>
        <dbReference type="SAM" id="MobiDB-lite"/>
    </source>
</evidence>
<proteinExistence type="predicted"/>
<dbReference type="EMBL" id="BAABME010007644">
    <property type="protein sequence ID" value="GAA0171368.1"/>
    <property type="molecule type" value="Genomic_DNA"/>
</dbReference>
<gene>
    <name evidence="2" type="ORF">LIER_25416</name>
</gene>
<comment type="caution">
    <text evidence="2">The sequence shown here is derived from an EMBL/GenBank/DDBJ whole genome shotgun (WGS) entry which is preliminary data.</text>
</comment>
<dbReference type="Proteomes" id="UP001454036">
    <property type="component" value="Unassembled WGS sequence"/>
</dbReference>
<keyword evidence="3" id="KW-1185">Reference proteome</keyword>
<organism evidence="2 3">
    <name type="scientific">Lithospermum erythrorhizon</name>
    <name type="common">Purple gromwell</name>
    <name type="synonym">Lithospermum officinale var. erythrorhizon</name>
    <dbReference type="NCBI Taxonomy" id="34254"/>
    <lineage>
        <taxon>Eukaryota</taxon>
        <taxon>Viridiplantae</taxon>
        <taxon>Streptophyta</taxon>
        <taxon>Embryophyta</taxon>
        <taxon>Tracheophyta</taxon>
        <taxon>Spermatophyta</taxon>
        <taxon>Magnoliopsida</taxon>
        <taxon>eudicotyledons</taxon>
        <taxon>Gunneridae</taxon>
        <taxon>Pentapetalae</taxon>
        <taxon>asterids</taxon>
        <taxon>lamiids</taxon>
        <taxon>Boraginales</taxon>
        <taxon>Boraginaceae</taxon>
        <taxon>Boraginoideae</taxon>
        <taxon>Lithospermeae</taxon>
        <taxon>Lithospermum</taxon>
    </lineage>
</organism>
<protein>
    <submittedName>
        <fullName evidence="2">Uncharacterized protein</fullName>
    </submittedName>
</protein>
<reference evidence="2 3" key="1">
    <citation type="submission" date="2024-01" db="EMBL/GenBank/DDBJ databases">
        <title>The complete chloroplast genome sequence of Lithospermum erythrorhizon: insights into the phylogenetic relationship among Boraginaceae species and the maternal lineages of purple gromwells.</title>
        <authorList>
            <person name="Okada T."/>
            <person name="Watanabe K."/>
        </authorList>
    </citation>
    <scope>NUCLEOTIDE SEQUENCE [LARGE SCALE GENOMIC DNA]</scope>
</reference>
<accession>A0AAV3R5Z6</accession>
<feature type="region of interest" description="Disordered" evidence="1">
    <location>
        <begin position="46"/>
        <end position="82"/>
    </location>
</feature>
<evidence type="ECO:0000313" key="3">
    <source>
        <dbReference type="Proteomes" id="UP001454036"/>
    </source>
</evidence>
<dbReference type="AlphaFoldDB" id="A0AAV3R5Z6"/>